<comment type="caution">
    <text evidence="2">The sequence shown here is derived from an EMBL/GenBank/DDBJ whole genome shotgun (WGS) entry which is preliminary data.</text>
</comment>
<feature type="compositionally biased region" description="Basic and acidic residues" evidence="1">
    <location>
        <begin position="192"/>
        <end position="202"/>
    </location>
</feature>
<evidence type="ECO:0000313" key="3">
    <source>
        <dbReference type="Proteomes" id="UP000546213"/>
    </source>
</evidence>
<dbReference type="OrthoDB" id="5097133at2759"/>
<evidence type="ECO:0000313" key="2">
    <source>
        <dbReference type="EMBL" id="KAF5578441.1"/>
    </source>
</evidence>
<name>A0A8H5KTQ9_9HYPO</name>
<evidence type="ECO:0000256" key="1">
    <source>
        <dbReference type="SAM" id="MobiDB-lite"/>
    </source>
</evidence>
<accession>A0A8H5KTQ9</accession>
<feature type="region of interest" description="Disordered" evidence="1">
    <location>
        <begin position="192"/>
        <end position="235"/>
    </location>
</feature>
<feature type="region of interest" description="Disordered" evidence="1">
    <location>
        <begin position="135"/>
        <end position="157"/>
    </location>
</feature>
<keyword evidence="3" id="KW-1185">Reference proteome</keyword>
<sequence length="351" mass="39947">MAGQVKGKGKSVDYHSDSESEADDLFFTGVCRSERARQLLRLIAHLEQADSPGHAEIISKLTEKRVEVAWIHGLAQLTPESETEEQWLKAWDGRNDYVSGWITNNIANWSETMGEGEKKRLIDEGKLLMEESSGHALKHHEADNKDLPTQDDPLAKAGDELSGKLEMTRLEDAAHTSVDTASDQAIEEHIVGAHENSNRKNEPTTSLNQQDHELPPTTEVSKTHEPSRHVSQFTPEENRKIERVWNRFRDYGARQDMLRSALSQQDGQHPPPLKRIHSSPTLNAFANWFLQRQALRERDEGIARDRGYGIKWANERAHLYPLDKAVKRADEKKARTMGKKVRWDLDGAKFE</sequence>
<dbReference type="AlphaFoldDB" id="A0A8H5KTQ9"/>
<dbReference type="Proteomes" id="UP000546213">
    <property type="component" value="Unassembled WGS sequence"/>
</dbReference>
<organism evidence="2 3">
    <name type="scientific">Fusarium pseudocircinatum</name>
    <dbReference type="NCBI Taxonomy" id="56676"/>
    <lineage>
        <taxon>Eukaryota</taxon>
        <taxon>Fungi</taxon>
        <taxon>Dikarya</taxon>
        <taxon>Ascomycota</taxon>
        <taxon>Pezizomycotina</taxon>
        <taxon>Sordariomycetes</taxon>
        <taxon>Hypocreomycetidae</taxon>
        <taxon>Hypocreales</taxon>
        <taxon>Nectriaceae</taxon>
        <taxon>Fusarium</taxon>
        <taxon>Fusarium fujikuroi species complex</taxon>
    </lineage>
</organism>
<gene>
    <name evidence="2" type="ORF">FPCIR_11573</name>
</gene>
<dbReference type="EMBL" id="JAAOAS010000359">
    <property type="protein sequence ID" value="KAF5578441.1"/>
    <property type="molecule type" value="Genomic_DNA"/>
</dbReference>
<reference evidence="2 3" key="1">
    <citation type="submission" date="2020-05" db="EMBL/GenBank/DDBJ databases">
        <title>Identification and distribution of gene clusters putatively required for synthesis of sphingolipid metabolism inhibitors in phylogenetically diverse species of the filamentous fungus Fusarium.</title>
        <authorList>
            <person name="Kim H.-S."/>
            <person name="Busman M."/>
            <person name="Brown D.W."/>
            <person name="Divon H."/>
            <person name="Uhlig S."/>
            <person name="Proctor R.H."/>
        </authorList>
    </citation>
    <scope>NUCLEOTIDE SEQUENCE [LARGE SCALE GENOMIC DNA]</scope>
    <source>
        <strain evidence="2 3">NRRL 36939</strain>
    </source>
</reference>
<protein>
    <submittedName>
        <fullName evidence="2">Uncharacterized protein</fullName>
    </submittedName>
</protein>
<proteinExistence type="predicted"/>